<keyword evidence="1" id="KW-1133">Transmembrane helix</keyword>
<feature type="transmembrane region" description="Helical" evidence="1">
    <location>
        <begin position="232"/>
        <end position="258"/>
    </location>
</feature>
<dbReference type="Proteomes" id="UP000316621">
    <property type="component" value="Chromosome 6"/>
</dbReference>
<name>A0A4Y7JXC1_PAPSO</name>
<dbReference type="PANTHER" id="PTHR33133:SF51">
    <property type="entry name" value="THH1_TOM1_TOM3 DOMAIN-CONTAINING PROTEIN"/>
    <property type="match status" value="1"/>
</dbReference>
<dbReference type="EMBL" id="CM010720">
    <property type="protein sequence ID" value="RZC64418.1"/>
    <property type="molecule type" value="Genomic_DNA"/>
</dbReference>
<dbReference type="PANTHER" id="PTHR33133">
    <property type="entry name" value="OS08G0107100 PROTEIN-RELATED"/>
    <property type="match status" value="1"/>
</dbReference>
<keyword evidence="1" id="KW-0812">Transmembrane</keyword>
<feature type="transmembrane region" description="Helical" evidence="1">
    <location>
        <begin position="119"/>
        <end position="139"/>
    </location>
</feature>
<dbReference type="AlphaFoldDB" id="A0A4Y7JXC1"/>
<organism evidence="2 3">
    <name type="scientific">Papaver somniferum</name>
    <name type="common">Opium poppy</name>
    <dbReference type="NCBI Taxonomy" id="3469"/>
    <lineage>
        <taxon>Eukaryota</taxon>
        <taxon>Viridiplantae</taxon>
        <taxon>Streptophyta</taxon>
        <taxon>Embryophyta</taxon>
        <taxon>Tracheophyta</taxon>
        <taxon>Spermatophyta</taxon>
        <taxon>Magnoliopsida</taxon>
        <taxon>Ranunculales</taxon>
        <taxon>Papaveraceae</taxon>
        <taxon>Papaveroideae</taxon>
        <taxon>Papaver</taxon>
    </lineage>
</organism>
<feature type="transmembrane region" description="Helical" evidence="1">
    <location>
        <begin position="77"/>
        <end position="99"/>
    </location>
</feature>
<keyword evidence="1" id="KW-0472">Membrane</keyword>
<accession>A0A4Y7JXC1</accession>
<feature type="transmembrane region" description="Helical" evidence="1">
    <location>
        <begin position="151"/>
        <end position="180"/>
    </location>
</feature>
<reference evidence="2 3" key="1">
    <citation type="journal article" date="2018" name="Science">
        <title>The opium poppy genome and morphinan production.</title>
        <authorList>
            <person name="Guo L."/>
            <person name="Winzer T."/>
            <person name="Yang X."/>
            <person name="Li Y."/>
            <person name="Ning Z."/>
            <person name="He Z."/>
            <person name="Teodor R."/>
            <person name="Lu Y."/>
            <person name="Bowser T.A."/>
            <person name="Graham I.A."/>
            <person name="Ye K."/>
        </authorList>
    </citation>
    <scope>NUCLEOTIDE SEQUENCE [LARGE SCALE GENOMIC DNA]</scope>
    <source>
        <strain evidence="3">cv. HN1</strain>
        <tissue evidence="2">Leaves</tissue>
    </source>
</reference>
<sequence length="294" mass="33355">MEKWTTFGNWHPTAKLEAYRITVSWNKILSQIILAILLPLTILSLSEIPISNFIRKKTYHKEDDKTRWMVFSIINRFVYMVFVLGFSIFSTSTVAYVVACFYTSKDITFKKAVGVFPMVWGRLMAFCGGLSSLFFTPPWRLYRYIPRVKNLFVSFISVLFFAGLVYLILVWSIATVISVLEMNYGRKALMKSMKLIWGKTVVSYGIAFAGLGSTFVLLMVYKKMSNVAGKVLIGIACYFLTIVLIHFTLVIQAVIYFVCKSYHNEDIASAGQHLEGSCAHSDRGKDIPLDPASL</sequence>
<dbReference type="Gramene" id="RZC64418">
    <property type="protein sequence ID" value="RZC64418"/>
    <property type="gene ID" value="C5167_008108"/>
</dbReference>
<gene>
    <name evidence="2" type="ORF">C5167_008108</name>
</gene>
<dbReference type="OMA" id="KAANVQM"/>
<feature type="transmembrane region" description="Helical" evidence="1">
    <location>
        <begin position="28"/>
        <end position="48"/>
    </location>
</feature>
<keyword evidence="3" id="KW-1185">Reference proteome</keyword>
<evidence type="ECO:0000313" key="2">
    <source>
        <dbReference type="EMBL" id="RZC64418.1"/>
    </source>
</evidence>
<evidence type="ECO:0000256" key="1">
    <source>
        <dbReference type="SAM" id="Phobius"/>
    </source>
</evidence>
<evidence type="ECO:0000313" key="3">
    <source>
        <dbReference type="Proteomes" id="UP000316621"/>
    </source>
</evidence>
<feature type="transmembrane region" description="Helical" evidence="1">
    <location>
        <begin position="200"/>
        <end position="220"/>
    </location>
</feature>
<proteinExistence type="predicted"/>
<protein>
    <submittedName>
        <fullName evidence="2">Uncharacterized protein</fullName>
    </submittedName>
</protein>
<feature type="non-terminal residue" evidence="2">
    <location>
        <position position="294"/>
    </location>
</feature>